<dbReference type="InterPro" id="IPR007461">
    <property type="entry name" value="Ysc84_actin-binding"/>
</dbReference>
<organism evidence="3 4">
    <name type="scientific">Kordiimonas lipolytica</name>
    <dbReference type="NCBI Taxonomy" id="1662421"/>
    <lineage>
        <taxon>Bacteria</taxon>
        <taxon>Pseudomonadati</taxon>
        <taxon>Pseudomonadota</taxon>
        <taxon>Alphaproteobacteria</taxon>
        <taxon>Kordiimonadales</taxon>
        <taxon>Kordiimonadaceae</taxon>
        <taxon>Kordiimonas</taxon>
    </lineage>
</organism>
<dbReference type="RefSeq" id="WP_231727343.1">
    <property type="nucleotide sequence ID" value="NZ_JBHSCR010000005.1"/>
</dbReference>
<keyword evidence="4" id="KW-1185">Reference proteome</keyword>
<evidence type="ECO:0000313" key="3">
    <source>
        <dbReference type="EMBL" id="MFC4347835.1"/>
    </source>
</evidence>
<gene>
    <name evidence="3" type="ORF">ACFO5Q_08270</name>
</gene>
<evidence type="ECO:0000259" key="2">
    <source>
        <dbReference type="Pfam" id="PF04366"/>
    </source>
</evidence>
<keyword evidence="1" id="KW-0732">Signal</keyword>
<protein>
    <submittedName>
        <fullName evidence="3">YSC84-related protein</fullName>
    </submittedName>
</protein>
<evidence type="ECO:0000313" key="4">
    <source>
        <dbReference type="Proteomes" id="UP001595776"/>
    </source>
</evidence>
<accession>A0ABV8UAC9</accession>
<feature type="domain" description="Ysc84 actin-binding" evidence="2">
    <location>
        <begin position="95"/>
        <end position="186"/>
    </location>
</feature>
<dbReference type="Proteomes" id="UP001595776">
    <property type="component" value="Unassembled WGS sequence"/>
</dbReference>
<sequence length="186" mass="20247">MIRSVLALMLVCAFTLPVAAKSRDEKRAEILEMREQVLAELFAERPQTRAEIDVAEGYAVFSNVGVQVFLIGGGGGRGVVRDLKTGEDTFMKMGNASVGLGLGVKDFRSVFIFHDRDALNDFIEKGWDFSGEADAAAKSNEKGGDIGEAAGFSKKVSVYQMTKTGLALQASLKGTKYWQDKKLNKK</sequence>
<reference evidence="4" key="1">
    <citation type="journal article" date="2019" name="Int. J. Syst. Evol. Microbiol.">
        <title>The Global Catalogue of Microorganisms (GCM) 10K type strain sequencing project: providing services to taxonomists for standard genome sequencing and annotation.</title>
        <authorList>
            <consortium name="The Broad Institute Genomics Platform"/>
            <consortium name="The Broad Institute Genome Sequencing Center for Infectious Disease"/>
            <person name="Wu L."/>
            <person name="Ma J."/>
        </authorList>
    </citation>
    <scope>NUCLEOTIDE SEQUENCE [LARGE SCALE GENOMIC DNA]</scope>
    <source>
        <strain evidence="4">CGMCC 1.15304</strain>
    </source>
</reference>
<proteinExistence type="predicted"/>
<feature type="signal peptide" evidence="1">
    <location>
        <begin position="1"/>
        <end position="20"/>
    </location>
</feature>
<evidence type="ECO:0000256" key="1">
    <source>
        <dbReference type="SAM" id="SignalP"/>
    </source>
</evidence>
<dbReference type="Pfam" id="PF04366">
    <property type="entry name" value="Ysc84"/>
    <property type="match status" value="1"/>
</dbReference>
<feature type="chain" id="PRO_5045613399" evidence="1">
    <location>
        <begin position="21"/>
        <end position="186"/>
    </location>
</feature>
<comment type="caution">
    <text evidence="3">The sequence shown here is derived from an EMBL/GenBank/DDBJ whole genome shotgun (WGS) entry which is preliminary data.</text>
</comment>
<name>A0ABV8UAC9_9PROT</name>
<dbReference type="EMBL" id="JBHSCR010000005">
    <property type="protein sequence ID" value="MFC4347835.1"/>
    <property type="molecule type" value="Genomic_DNA"/>
</dbReference>